<dbReference type="eggNOG" id="COG2214">
    <property type="taxonomic scope" value="Bacteria"/>
</dbReference>
<dbReference type="AlphaFoldDB" id="A3IP25"/>
<gene>
    <name evidence="2" type="ORF">CY0110_07699</name>
</gene>
<dbReference type="Gene3D" id="1.10.287.110">
    <property type="entry name" value="DnaJ domain"/>
    <property type="match status" value="1"/>
</dbReference>
<evidence type="ECO:0000313" key="3">
    <source>
        <dbReference type="Proteomes" id="UP000003781"/>
    </source>
</evidence>
<dbReference type="EMBL" id="AAXW01000011">
    <property type="protein sequence ID" value="EAZ91827.1"/>
    <property type="molecule type" value="Genomic_DNA"/>
</dbReference>
<organism evidence="2 3">
    <name type="scientific">Crocosphaera chwakensis CCY0110</name>
    <dbReference type="NCBI Taxonomy" id="391612"/>
    <lineage>
        <taxon>Bacteria</taxon>
        <taxon>Bacillati</taxon>
        <taxon>Cyanobacteriota</taxon>
        <taxon>Cyanophyceae</taxon>
        <taxon>Oscillatoriophycideae</taxon>
        <taxon>Chroococcales</taxon>
        <taxon>Aphanothecaceae</taxon>
        <taxon>Crocosphaera</taxon>
        <taxon>Crocosphaera chwakensis</taxon>
    </lineage>
</organism>
<keyword evidence="3" id="KW-1185">Reference proteome</keyword>
<dbReference type="InterPro" id="IPR001623">
    <property type="entry name" value="DnaJ_domain"/>
</dbReference>
<feature type="domain" description="J" evidence="1">
    <location>
        <begin position="138"/>
        <end position="194"/>
    </location>
</feature>
<dbReference type="PROSITE" id="PS50076">
    <property type="entry name" value="DNAJ_2"/>
    <property type="match status" value="1"/>
</dbReference>
<dbReference type="RefSeq" id="WP_008275147.1">
    <property type="nucleotide sequence ID" value="NZ_AAXW01000011.1"/>
</dbReference>
<dbReference type="SMART" id="SM00271">
    <property type="entry name" value="DnaJ"/>
    <property type="match status" value="1"/>
</dbReference>
<dbReference type="Pfam" id="PF00226">
    <property type="entry name" value="DnaJ"/>
    <property type="match status" value="1"/>
</dbReference>
<dbReference type="CDD" id="cd06257">
    <property type="entry name" value="DnaJ"/>
    <property type="match status" value="1"/>
</dbReference>
<protein>
    <submittedName>
        <fullName evidence="2">DnaJ domain protein</fullName>
    </submittedName>
</protein>
<evidence type="ECO:0000259" key="1">
    <source>
        <dbReference type="PROSITE" id="PS50076"/>
    </source>
</evidence>
<evidence type="ECO:0000313" key="2">
    <source>
        <dbReference type="EMBL" id="EAZ91827.1"/>
    </source>
</evidence>
<comment type="caution">
    <text evidence="2">The sequence shown here is derived from an EMBL/GenBank/DDBJ whole genome shotgun (WGS) entry which is preliminary data.</text>
</comment>
<sequence>MTQKNKQLNQIILDEIARITENNSVNGQVLEDFAFFVIYNHNKKLSKPTKTQQSKKIKPLTLSQLKKAVYQYFEVKDTTELKKSDAFKMAISVWDKLNLSKRESWEIIYRQFIGILPEEDGEIGKDCINGIHLFKYFRPYQVFGLEPKEASTQDIKKAYYRLSKIYHPDNQETGDARIFDRLTIMYKSITMEFK</sequence>
<proteinExistence type="predicted"/>
<dbReference type="InterPro" id="IPR036869">
    <property type="entry name" value="J_dom_sf"/>
</dbReference>
<dbReference type="SUPFAM" id="SSF46565">
    <property type="entry name" value="Chaperone J-domain"/>
    <property type="match status" value="1"/>
</dbReference>
<name>A3IP25_9CHRO</name>
<accession>A3IP25</accession>
<dbReference type="OrthoDB" id="9779889at2"/>
<reference evidence="2 3" key="1">
    <citation type="submission" date="2007-03" db="EMBL/GenBank/DDBJ databases">
        <authorList>
            <person name="Stal L."/>
            <person name="Ferriera S."/>
            <person name="Johnson J."/>
            <person name="Kravitz S."/>
            <person name="Beeson K."/>
            <person name="Sutton G."/>
            <person name="Rogers Y.-H."/>
            <person name="Friedman R."/>
            <person name="Frazier M."/>
            <person name="Venter J.C."/>
        </authorList>
    </citation>
    <scope>NUCLEOTIDE SEQUENCE [LARGE SCALE GENOMIC DNA]</scope>
    <source>
        <strain evidence="2 3">CCY0110</strain>
    </source>
</reference>
<dbReference type="Proteomes" id="UP000003781">
    <property type="component" value="Unassembled WGS sequence"/>
</dbReference>